<accession>A0A383EBC6</accession>
<evidence type="ECO:0000313" key="1">
    <source>
        <dbReference type="EMBL" id="SVE54136.1"/>
    </source>
</evidence>
<dbReference type="AlphaFoldDB" id="A0A383EBC6"/>
<sequence>VLIPNVYQLDKPAKIFSITARYDIILPGVAAHTSEVLPKMRLALFPDSSAVEQAAVNR</sequence>
<name>A0A383EBC6_9ZZZZ</name>
<gene>
    <name evidence="1" type="ORF">METZ01_LOCUS506990</name>
</gene>
<reference evidence="1" key="1">
    <citation type="submission" date="2018-05" db="EMBL/GenBank/DDBJ databases">
        <authorList>
            <person name="Lanie J.A."/>
            <person name="Ng W.-L."/>
            <person name="Kazmierczak K.M."/>
            <person name="Andrzejewski T.M."/>
            <person name="Davidsen T.M."/>
            <person name="Wayne K.J."/>
            <person name="Tettelin H."/>
            <person name="Glass J.I."/>
            <person name="Rusch D."/>
            <person name="Podicherti R."/>
            <person name="Tsui H.-C.T."/>
            <person name="Winkler M.E."/>
        </authorList>
    </citation>
    <scope>NUCLEOTIDE SEQUENCE</scope>
</reference>
<organism evidence="1">
    <name type="scientific">marine metagenome</name>
    <dbReference type="NCBI Taxonomy" id="408172"/>
    <lineage>
        <taxon>unclassified sequences</taxon>
        <taxon>metagenomes</taxon>
        <taxon>ecological metagenomes</taxon>
    </lineage>
</organism>
<feature type="non-terminal residue" evidence="1">
    <location>
        <position position="1"/>
    </location>
</feature>
<proteinExistence type="predicted"/>
<dbReference type="EMBL" id="UINC01224490">
    <property type="protein sequence ID" value="SVE54136.1"/>
    <property type="molecule type" value="Genomic_DNA"/>
</dbReference>
<protein>
    <submittedName>
        <fullName evidence="1">Uncharacterized protein</fullName>
    </submittedName>
</protein>